<dbReference type="RefSeq" id="WP_188618501.1">
    <property type="nucleotide sequence ID" value="NZ_BMLV01000006.1"/>
</dbReference>
<evidence type="ECO:0000256" key="2">
    <source>
        <dbReference type="ARBA" id="ARBA00022801"/>
    </source>
</evidence>
<dbReference type="PANTHER" id="PTHR43240">
    <property type="entry name" value="1,4-DIHYDROXY-2-NAPHTHOYL-COA THIOESTERASE 1"/>
    <property type="match status" value="1"/>
</dbReference>
<comment type="caution">
    <text evidence="4">The sequence shown here is derived from an EMBL/GenBank/DDBJ whole genome shotgun (WGS) entry which is preliminary data.</text>
</comment>
<dbReference type="InterPro" id="IPR003736">
    <property type="entry name" value="PAAI_dom"/>
</dbReference>
<dbReference type="CDD" id="cd03443">
    <property type="entry name" value="PaaI_thioesterase"/>
    <property type="match status" value="1"/>
</dbReference>
<organism evidence="4 5">
    <name type="scientific">Cloacibacterium rupense</name>
    <dbReference type="NCBI Taxonomy" id="517423"/>
    <lineage>
        <taxon>Bacteria</taxon>
        <taxon>Pseudomonadati</taxon>
        <taxon>Bacteroidota</taxon>
        <taxon>Flavobacteriia</taxon>
        <taxon>Flavobacteriales</taxon>
        <taxon>Weeksellaceae</taxon>
    </lineage>
</organism>
<dbReference type="PANTHER" id="PTHR43240:SF5">
    <property type="entry name" value="1,4-DIHYDROXY-2-NAPHTHOYL-COA THIOESTERASE 1"/>
    <property type="match status" value="1"/>
</dbReference>
<proteinExistence type="inferred from homology"/>
<dbReference type="Gene3D" id="3.10.129.10">
    <property type="entry name" value="Hotdog Thioesterase"/>
    <property type="match status" value="1"/>
</dbReference>
<name>A0ABQ2NNS3_9FLAO</name>
<dbReference type="SUPFAM" id="SSF54637">
    <property type="entry name" value="Thioesterase/thiol ester dehydrase-isomerase"/>
    <property type="match status" value="1"/>
</dbReference>
<keyword evidence="2" id="KW-0378">Hydrolase</keyword>
<evidence type="ECO:0000256" key="1">
    <source>
        <dbReference type="ARBA" id="ARBA00008324"/>
    </source>
</evidence>
<keyword evidence="5" id="KW-1185">Reference proteome</keyword>
<accession>A0ABQ2NNS3</accession>
<protein>
    <submittedName>
        <fullName evidence="4">Thioesterase</fullName>
    </submittedName>
</protein>
<dbReference type="InterPro" id="IPR029069">
    <property type="entry name" value="HotDog_dom_sf"/>
</dbReference>
<evidence type="ECO:0000313" key="5">
    <source>
        <dbReference type="Proteomes" id="UP000620064"/>
    </source>
</evidence>
<dbReference type="InterPro" id="IPR006683">
    <property type="entry name" value="Thioestr_dom"/>
</dbReference>
<evidence type="ECO:0000313" key="4">
    <source>
        <dbReference type="EMBL" id="GGP06181.1"/>
    </source>
</evidence>
<evidence type="ECO:0000259" key="3">
    <source>
        <dbReference type="Pfam" id="PF03061"/>
    </source>
</evidence>
<comment type="similarity">
    <text evidence="1">Belongs to the thioesterase PaaI family.</text>
</comment>
<sequence length="141" mass="15475">MTNTEKLTLLNQWNKDTLMETLKIVFTELGDDYLVGTMPVNSRVHQPLKMLHGGASIAFAESLGSCLSNILVIPDGKAAIGTSINANHLKSKTEGIVTGTAKIKRKGQTLHFLEIEIKDEKASLICHCTMTNMVINHTIEK</sequence>
<reference evidence="5" key="1">
    <citation type="journal article" date="2019" name="Int. J. Syst. Evol. Microbiol.">
        <title>The Global Catalogue of Microorganisms (GCM) 10K type strain sequencing project: providing services to taxonomists for standard genome sequencing and annotation.</title>
        <authorList>
            <consortium name="The Broad Institute Genomics Platform"/>
            <consortium name="The Broad Institute Genome Sequencing Center for Infectious Disease"/>
            <person name="Wu L."/>
            <person name="Ma J."/>
        </authorList>
    </citation>
    <scope>NUCLEOTIDE SEQUENCE [LARGE SCALE GENOMIC DNA]</scope>
    <source>
        <strain evidence="5">CGMCC 1.7656</strain>
    </source>
</reference>
<dbReference type="EMBL" id="BMLV01000006">
    <property type="protein sequence ID" value="GGP06181.1"/>
    <property type="molecule type" value="Genomic_DNA"/>
</dbReference>
<dbReference type="Proteomes" id="UP000620064">
    <property type="component" value="Unassembled WGS sequence"/>
</dbReference>
<dbReference type="Pfam" id="PF03061">
    <property type="entry name" value="4HBT"/>
    <property type="match status" value="1"/>
</dbReference>
<dbReference type="NCBIfam" id="TIGR00369">
    <property type="entry name" value="unchar_dom_1"/>
    <property type="match status" value="1"/>
</dbReference>
<feature type="domain" description="Thioesterase" evidence="3">
    <location>
        <begin position="50"/>
        <end position="125"/>
    </location>
</feature>
<gene>
    <name evidence="4" type="ORF">GCM10010992_25360</name>
</gene>